<dbReference type="OrthoDB" id="3621149at2759"/>
<keyword evidence="3" id="KW-1185">Reference proteome</keyword>
<organism evidence="2 3">
    <name type="scientific">Septoria linicola</name>
    <dbReference type="NCBI Taxonomy" id="215465"/>
    <lineage>
        <taxon>Eukaryota</taxon>
        <taxon>Fungi</taxon>
        <taxon>Dikarya</taxon>
        <taxon>Ascomycota</taxon>
        <taxon>Pezizomycotina</taxon>
        <taxon>Dothideomycetes</taxon>
        <taxon>Dothideomycetidae</taxon>
        <taxon>Mycosphaerellales</taxon>
        <taxon>Mycosphaerellaceae</taxon>
        <taxon>Septoria</taxon>
    </lineage>
</organism>
<dbReference type="Proteomes" id="UP001056384">
    <property type="component" value="Chromosome 4"/>
</dbReference>
<proteinExistence type="predicted"/>
<feature type="region of interest" description="Disordered" evidence="1">
    <location>
        <begin position="82"/>
        <end position="102"/>
    </location>
</feature>
<name>A0A9Q9EJA4_9PEZI</name>
<evidence type="ECO:0000256" key="1">
    <source>
        <dbReference type="SAM" id="MobiDB-lite"/>
    </source>
</evidence>
<evidence type="ECO:0000313" key="3">
    <source>
        <dbReference type="Proteomes" id="UP001056384"/>
    </source>
</evidence>
<evidence type="ECO:0000313" key="2">
    <source>
        <dbReference type="EMBL" id="USW52004.1"/>
    </source>
</evidence>
<gene>
    <name evidence="2" type="ORF">Slin15195_G053230</name>
</gene>
<feature type="compositionally biased region" description="Low complexity" evidence="1">
    <location>
        <begin position="85"/>
        <end position="96"/>
    </location>
</feature>
<dbReference type="AlphaFoldDB" id="A0A9Q9EJA4"/>
<sequence>MDKSGLCLCFPCIITYIGGYIYPTKENQCYPALQQKGFTLAEQRQIAEEWYWVAFERETAVTDYLRGYVTFRDGCWWRPPPRPGSSMASTPSSALSVAGSNT</sequence>
<protein>
    <submittedName>
        <fullName evidence="2">Uncharacterized protein</fullName>
    </submittedName>
</protein>
<accession>A0A9Q9EJA4</accession>
<reference evidence="2" key="1">
    <citation type="submission" date="2022-06" db="EMBL/GenBank/DDBJ databases">
        <title>Complete genome sequences of two strains of the flax pathogen Septoria linicola.</title>
        <authorList>
            <person name="Lapalu N."/>
            <person name="Simon A."/>
            <person name="Demenou B."/>
            <person name="Paumier D."/>
            <person name="Guillot M.-P."/>
            <person name="Gout L."/>
            <person name="Valade R."/>
        </authorList>
    </citation>
    <scope>NUCLEOTIDE SEQUENCE</scope>
    <source>
        <strain evidence="2">SE15195</strain>
    </source>
</reference>
<dbReference type="EMBL" id="CP099421">
    <property type="protein sequence ID" value="USW52004.1"/>
    <property type="molecule type" value="Genomic_DNA"/>
</dbReference>